<accession>A0AA41YIH7</accession>
<evidence type="ECO:0000313" key="7">
    <source>
        <dbReference type="Proteomes" id="UP001165679"/>
    </source>
</evidence>
<feature type="domain" description="Solute-binding protein family 3/N-terminal" evidence="5">
    <location>
        <begin position="39"/>
        <end position="266"/>
    </location>
</feature>
<keyword evidence="3 4" id="KW-0732">Signal</keyword>
<evidence type="ECO:0000313" key="6">
    <source>
        <dbReference type="EMBL" id="MCW3473664.1"/>
    </source>
</evidence>
<dbReference type="Gene3D" id="3.40.190.10">
    <property type="entry name" value="Periplasmic binding protein-like II"/>
    <property type="match status" value="2"/>
</dbReference>
<evidence type="ECO:0000259" key="5">
    <source>
        <dbReference type="SMART" id="SM00062"/>
    </source>
</evidence>
<keyword evidence="2" id="KW-0813">Transport</keyword>
<dbReference type="Pfam" id="PF00497">
    <property type="entry name" value="SBP_bac_3"/>
    <property type="match status" value="1"/>
</dbReference>
<evidence type="ECO:0000256" key="3">
    <source>
        <dbReference type="ARBA" id="ARBA00022729"/>
    </source>
</evidence>
<dbReference type="PANTHER" id="PTHR30085:SF7">
    <property type="entry name" value="AMINO-ACID ABC TRANSPORTER-BINDING PROTEIN YHDW-RELATED"/>
    <property type="match status" value="1"/>
</dbReference>
<evidence type="ECO:0000256" key="1">
    <source>
        <dbReference type="ARBA" id="ARBA00010333"/>
    </source>
</evidence>
<dbReference type="SUPFAM" id="SSF53850">
    <property type="entry name" value="Periplasmic binding protein-like II"/>
    <property type="match status" value="1"/>
</dbReference>
<reference evidence="6" key="1">
    <citation type="submission" date="2022-09" db="EMBL/GenBank/DDBJ databases">
        <title>Rhodovastum sp. nov. RN2-1 isolated from soil in Seongnam, South Korea.</title>
        <authorList>
            <person name="Le N.T."/>
        </authorList>
    </citation>
    <scope>NUCLEOTIDE SEQUENCE</scope>
    <source>
        <strain evidence="6">RN2-1</strain>
    </source>
</reference>
<dbReference type="AlphaFoldDB" id="A0AA41YIH7"/>
<dbReference type="CDD" id="cd13692">
    <property type="entry name" value="PBP2_BztA"/>
    <property type="match status" value="1"/>
</dbReference>
<comment type="similarity">
    <text evidence="1">Belongs to the bacterial solute-binding protein 3 family.</text>
</comment>
<gene>
    <name evidence="6" type="ORF">OL599_03660</name>
</gene>
<name>A0AA41YIH7_9PROT</name>
<feature type="signal peptide" evidence="4">
    <location>
        <begin position="1"/>
        <end position="23"/>
    </location>
</feature>
<protein>
    <submittedName>
        <fullName evidence="6">Amino acid ABC transporter substrate-binding protein</fullName>
    </submittedName>
</protein>
<evidence type="ECO:0000256" key="4">
    <source>
        <dbReference type="SAM" id="SignalP"/>
    </source>
</evidence>
<sequence>MRSIHVLLLLLAGVASVPGPARAQIADGPTLAAVKAKGFVDCGAGLGTPGFGYTDSKGIYRGLDADSCRAIAAAVFGDPAKVRFTPLNSAQRLPALQTGQVDVLIQTLTWSHSREAAAGLEFAAVNYYDGQGFLVRRSAGLTKAAELDGASICTTAGSTSELNVADWARHAGVTYRAVVFERNDESRGAYEKGRCDAYSTDASQLAALRSTFPTPDDHIILPDIISKEPLGIAVRKGDDQWLDIVKWTSYALIEAEEQGITQANVDGFLTSQVPVVRRMLGVTGDHGKLMGLDNRWAYWAIKAVGNYGEVFERNLGEGSPLKLARGRNALWSKGGLMYAPPIR</sequence>
<feature type="chain" id="PRO_5041290887" evidence="4">
    <location>
        <begin position="24"/>
        <end position="343"/>
    </location>
</feature>
<comment type="caution">
    <text evidence="6">The sequence shown here is derived from an EMBL/GenBank/DDBJ whole genome shotgun (WGS) entry which is preliminary data.</text>
</comment>
<dbReference type="PANTHER" id="PTHR30085">
    <property type="entry name" value="AMINO ACID ABC TRANSPORTER PERMEASE"/>
    <property type="match status" value="1"/>
</dbReference>
<dbReference type="Proteomes" id="UP001165679">
    <property type="component" value="Unassembled WGS sequence"/>
</dbReference>
<dbReference type="EMBL" id="JAPDNT010000001">
    <property type="protein sequence ID" value="MCW3473664.1"/>
    <property type="molecule type" value="Genomic_DNA"/>
</dbReference>
<dbReference type="GO" id="GO:0006865">
    <property type="term" value="P:amino acid transport"/>
    <property type="evidence" value="ECO:0007669"/>
    <property type="project" value="TreeGrafter"/>
</dbReference>
<evidence type="ECO:0000256" key="2">
    <source>
        <dbReference type="ARBA" id="ARBA00022448"/>
    </source>
</evidence>
<reference evidence="6" key="2">
    <citation type="submission" date="2022-10" db="EMBL/GenBank/DDBJ databases">
        <authorList>
            <person name="Trinh H.N."/>
        </authorList>
    </citation>
    <scope>NUCLEOTIDE SEQUENCE</scope>
    <source>
        <strain evidence="6">RN2-1</strain>
    </source>
</reference>
<proteinExistence type="inferred from homology"/>
<dbReference type="RefSeq" id="WP_264712243.1">
    <property type="nucleotide sequence ID" value="NZ_JAPDNT010000001.1"/>
</dbReference>
<dbReference type="InterPro" id="IPR051455">
    <property type="entry name" value="Bact_solute-bind_prot3"/>
</dbReference>
<dbReference type="InterPro" id="IPR001638">
    <property type="entry name" value="Solute-binding_3/MltF_N"/>
</dbReference>
<keyword evidence="7" id="KW-1185">Reference proteome</keyword>
<dbReference type="SMART" id="SM00062">
    <property type="entry name" value="PBPb"/>
    <property type="match status" value="1"/>
</dbReference>
<organism evidence="6 7">
    <name type="scientific">Limobrevibacterium gyesilva</name>
    <dbReference type="NCBI Taxonomy" id="2991712"/>
    <lineage>
        <taxon>Bacteria</taxon>
        <taxon>Pseudomonadati</taxon>
        <taxon>Pseudomonadota</taxon>
        <taxon>Alphaproteobacteria</taxon>
        <taxon>Acetobacterales</taxon>
        <taxon>Acetobacteraceae</taxon>
        <taxon>Limobrevibacterium</taxon>
    </lineage>
</organism>